<dbReference type="Proteomes" id="UP001199106">
    <property type="component" value="Unassembled WGS sequence"/>
</dbReference>
<protein>
    <submittedName>
        <fullName evidence="2">Uncharacterized protein</fullName>
    </submittedName>
</protein>
<feature type="region of interest" description="Disordered" evidence="1">
    <location>
        <begin position="151"/>
        <end position="171"/>
    </location>
</feature>
<accession>A0AAD4FEX9</accession>
<evidence type="ECO:0000256" key="1">
    <source>
        <dbReference type="SAM" id="MobiDB-lite"/>
    </source>
</evidence>
<evidence type="ECO:0000313" key="3">
    <source>
        <dbReference type="Proteomes" id="UP001199106"/>
    </source>
</evidence>
<organism evidence="2 3">
    <name type="scientific">Alternaria panax</name>
    <dbReference type="NCBI Taxonomy" id="48097"/>
    <lineage>
        <taxon>Eukaryota</taxon>
        <taxon>Fungi</taxon>
        <taxon>Dikarya</taxon>
        <taxon>Ascomycota</taxon>
        <taxon>Pezizomycotina</taxon>
        <taxon>Dothideomycetes</taxon>
        <taxon>Pleosporomycetidae</taxon>
        <taxon>Pleosporales</taxon>
        <taxon>Pleosporineae</taxon>
        <taxon>Pleosporaceae</taxon>
        <taxon>Alternaria</taxon>
        <taxon>Alternaria sect. Panax</taxon>
    </lineage>
</organism>
<evidence type="ECO:0000313" key="2">
    <source>
        <dbReference type="EMBL" id="KAG9187486.1"/>
    </source>
</evidence>
<dbReference type="EMBL" id="JAANER010000007">
    <property type="protein sequence ID" value="KAG9187486.1"/>
    <property type="molecule type" value="Genomic_DNA"/>
</dbReference>
<gene>
    <name evidence="2" type="ORF">G6011_05357</name>
</gene>
<name>A0AAD4FEX9_9PLEO</name>
<dbReference type="AlphaFoldDB" id="A0AAD4FEX9"/>
<comment type="caution">
    <text evidence="2">The sequence shown here is derived from an EMBL/GenBank/DDBJ whole genome shotgun (WGS) entry which is preliminary data.</text>
</comment>
<reference evidence="2" key="1">
    <citation type="submission" date="2021-07" db="EMBL/GenBank/DDBJ databases">
        <title>Genome Resource of American Ginseng Black Spot Pathogen Alternaria panax.</title>
        <authorList>
            <person name="Qiu C."/>
            <person name="Wang W."/>
            <person name="Liu Z."/>
        </authorList>
    </citation>
    <scope>NUCLEOTIDE SEQUENCE</scope>
    <source>
        <strain evidence="2">BNCC115425</strain>
    </source>
</reference>
<keyword evidence="3" id="KW-1185">Reference proteome</keyword>
<proteinExistence type="predicted"/>
<feature type="compositionally biased region" description="Basic and acidic residues" evidence="1">
    <location>
        <begin position="157"/>
        <end position="168"/>
    </location>
</feature>
<sequence length="202" mass="22166">MSKSGGSAPSTVVAQEITASCRLNITKQYSAVKLDTSIVGYNNAPAVTSTIDESSTASRTITKAQQSSAPSSTSLPPVFGFSSNNNLCTRIVRYQSTIGHFGCWFDREQPGTLYSIGQNRLVAGLKQPTTRIQIFQHHLVTCHSFYKPTATSQRQRSTSEHSKQHLKPDSLGYSDTTDCDYGFIARNIISHSVIIEPERFIV</sequence>